<feature type="transmembrane region" description="Helical" evidence="1">
    <location>
        <begin position="159"/>
        <end position="179"/>
    </location>
</feature>
<reference evidence="2 3" key="1">
    <citation type="submission" date="2019-01" db="EMBL/GenBank/DDBJ databases">
        <title>Draft genome sequence of Psathyrella aberdarensis IHI B618.</title>
        <authorList>
            <person name="Buettner E."/>
            <person name="Kellner H."/>
        </authorList>
    </citation>
    <scope>NUCLEOTIDE SEQUENCE [LARGE SCALE GENOMIC DNA]</scope>
    <source>
        <strain evidence="2 3">IHI B618</strain>
    </source>
</reference>
<accession>A0A4Q2DTP7</accession>
<dbReference type="Proteomes" id="UP000290288">
    <property type="component" value="Unassembled WGS sequence"/>
</dbReference>
<evidence type="ECO:0000256" key="1">
    <source>
        <dbReference type="SAM" id="Phobius"/>
    </source>
</evidence>
<keyword evidence="1" id="KW-0472">Membrane</keyword>
<feature type="transmembrane region" description="Helical" evidence="1">
    <location>
        <begin position="57"/>
        <end position="80"/>
    </location>
</feature>
<sequence>MALEILLPGVYLASIAVESLLFGIFVVLSFTSLYLLFAREKLSDRPRSSKLSALTTPLIFANVLISTTVTAVSAPVCLRLRPLVADRIGRRYQHWIFSIVRLFQAFLRGDSSMSAKEYYSDLSHPEFLASLSLAIVTLIVGDCVMIYRLRTVFNYNRSTAVFPICSLFGFVACGVGTVVQFSDISPGNGVFLASIGTVFTFVTNVFCSSFIAWKIYRVNKAASNYSGQSLSSITGIIVESAALYTSWTVMFMAAYLASSNLAFLFIDTIPLITAISFMLINVRIGLGWAQHIARSSEKLSTHSVVTLPFRTTQSAVRSTDDRQQRSGNFQMHSLTVHVERTVVKDNGSNGTVDRDSSVDIDKRKDAVVFLDDSGSGTDHSTKRIYDRSDERYI</sequence>
<proteinExistence type="predicted"/>
<keyword evidence="3" id="KW-1185">Reference proteome</keyword>
<dbReference type="AlphaFoldDB" id="A0A4Q2DTP7"/>
<comment type="caution">
    <text evidence="2">The sequence shown here is derived from an EMBL/GenBank/DDBJ whole genome shotgun (WGS) entry which is preliminary data.</text>
</comment>
<protein>
    <submittedName>
        <fullName evidence="2">Uncharacterized protein</fullName>
    </submittedName>
</protein>
<feature type="transmembrane region" description="Helical" evidence="1">
    <location>
        <begin position="261"/>
        <end position="280"/>
    </location>
</feature>
<gene>
    <name evidence="2" type="ORF">EST38_g3577</name>
</gene>
<evidence type="ECO:0000313" key="3">
    <source>
        <dbReference type="Proteomes" id="UP000290288"/>
    </source>
</evidence>
<feature type="transmembrane region" description="Helical" evidence="1">
    <location>
        <begin position="127"/>
        <end position="147"/>
    </location>
</feature>
<feature type="transmembrane region" description="Helical" evidence="1">
    <location>
        <begin position="191"/>
        <end position="213"/>
    </location>
</feature>
<keyword evidence="1" id="KW-1133">Transmembrane helix</keyword>
<feature type="transmembrane region" description="Helical" evidence="1">
    <location>
        <begin position="233"/>
        <end position="255"/>
    </location>
</feature>
<keyword evidence="1" id="KW-0812">Transmembrane</keyword>
<organism evidence="2 3">
    <name type="scientific">Candolleomyces aberdarensis</name>
    <dbReference type="NCBI Taxonomy" id="2316362"/>
    <lineage>
        <taxon>Eukaryota</taxon>
        <taxon>Fungi</taxon>
        <taxon>Dikarya</taxon>
        <taxon>Basidiomycota</taxon>
        <taxon>Agaricomycotina</taxon>
        <taxon>Agaricomycetes</taxon>
        <taxon>Agaricomycetidae</taxon>
        <taxon>Agaricales</taxon>
        <taxon>Agaricineae</taxon>
        <taxon>Psathyrellaceae</taxon>
        <taxon>Candolleomyces</taxon>
    </lineage>
</organism>
<name>A0A4Q2DTP7_9AGAR</name>
<dbReference type="OrthoDB" id="3250682at2759"/>
<dbReference type="STRING" id="2316362.A0A4Q2DTP7"/>
<evidence type="ECO:0000313" key="2">
    <source>
        <dbReference type="EMBL" id="RXW22265.1"/>
    </source>
</evidence>
<dbReference type="EMBL" id="SDEE01000077">
    <property type="protein sequence ID" value="RXW22265.1"/>
    <property type="molecule type" value="Genomic_DNA"/>
</dbReference>
<feature type="transmembrane region" description="Helical" evidence="1">
    <location>
        <begin position="12"/>
        <end position="37"/>
    </location>
</feature>